<name>A0A8K0I845_COCNU</name>
<keyword evidence="2" id="KW-1185">Reference proteome</keyword>
<gene>
    <name evidence="1" type="ORF">COCNU_04G013340</name>
</gene>
<proteinExistence type="predicted"/>
<accession>A0A8K0I845</accession>
<reference evidence="1" key="2">
    <citation type="submission" date="2019-07" db="EMBL/GenBank/DDBJ databases">
        <authorList>
            <person name="Yang Y."/>
            <person name="Bocs S."/>
            <person name="Baudouin L."/>
        </authorList>
    </citation>
    <scope>NUCLEOTIDE SEQUENCE</scope>
    <source>
        <tissue evidence="1">Spear leaf of Hainan Tall coconut</tissue>
    </source>
</reference>
<organism evidence="1 2">
    <name type="scientific">Cocos nucifera</name>
    <name type="common">Coconut palm</name>
    <dbReference type="NCBI Taxonomy" id="13894"/>
    <lineage>
        <taxon>Eukaryota</taxon>
        <taxon>Viridiplantae</taxon>
        <taxon>Streptophyta</taxon>
        <taxon>Embryophyta</taxon>
        <taxon>Tracheophyta</taxon>
        <taxon>Spermatophyta</taxon>
        <taxon>Magnoliopsida</taxon>
        <taxon>Liliopsida</taxon>
        <taxon>Arecaceae</taxon>
        <taxon>Arecoideae</taxon>
        <taxon>Cocoseae</taxon>
        <taxon>Attaleinae</taxon>
        <taxon>Cocos</taxon>
    </lineage>
</organism>
<comment type="caution">
    <text evidence="1">The sequence shown here is derived from an EMBL/GenBank/DDBJ whole genome shotgun (WGS) entry which is preliminary data.</text>
</comment>
<dbReference type="AlphaFoldDB" id="A0A8K0I845"/>
<dbReference type="OrthoDB" id="1938625at2759"/>
<protein>
    <submittedName>
        <fullName evidence="1">Uncharacterized protein</fullName>
    </submittedName>
</protein>
<evidence type="ECO:0000313" key="2">
    <source>
        <dbReference type="Proteomes" id="UP000797356"/>
    </source>
</evidence>
<dbReference type="EMBL" id="CM017875">
    <property type="protein sequence ID" value="KAG1339028.1"/>
    <property type="molecule type" value="Genomic_DNA"/>
</dbReference>
<dbReference type="Proteomes" id="UP000797356">
    <property type="component" value="Chromosome 4"/>
</dbReference>
<sequence>MSREGALPPPITVEIKHALDNIKEVELPAEGMEDKVIWNQTPTREYTLKSDWNAIRKTMPRVGWNKLLWHRQVIPRYASCVWKESPSQETMRDPRVPPASELGGRDTRWRTAVLCVLLPLNSSQQYARNRITEPSSNRNNRSFGKKVLHRKLCGIQEYRRPQNWGVEILDGVQQSCVCSCHSIAVNNMHATE</sequence>
<reference evidence="1" key="1">
    <citation type="journal article" date="2017" name="Gigascience">
        <title>The genome draft of coconut (Cocos nucifera).</title>
        <authorList>
            <person name="Xiao Y."/>
            <person name="Xu P."/>
            <person name="Fan H."/>
            <person name="Baudouin L."/>
            <person name="Xia W."/>
            <person name="Bocs S."/>
            <person name="Xu J."/>
            <person name="Li Q."/>
            <person name="Guo A."/>
            <person name="Zhou L."/>
            <person name="Li J."/>
            <person name="Wu Y."/>
            <person name="Ma Z."/>
            <person name="Armero A."/>
            <person name="Issali A.E."/>
            <person name="Liu N."/>
            <person name="Peng M."/>
            <person name="Yang Y."/>
        </authorList>
    </citation>
    <scope>NUCLEOTIDE SEQUENCE</scope>
    <source>
        <tissue evidence="1">Spear leaf of Hainan Tall coconut</tissue>
    </source>
</reference>
<evidence type="ECO:0000313" key="1">
    <source>
        <dbReference type="EMBL" id="KAG1339028.1"/>
    </source>
</evidence>